<dbReference type="EMBL" id="CP059066">
    <property type="protein sequence ID" value="QSQ08002.1"/>
    <property type="molecule type" value="Genomic_DNA"/>
</dbReference>
<dbReference type="InterPro" id="IPR057336">
    <property type="entry name" value="GerAC_N"/>
</dbReference>
<evidence type="ECO:0000259" key="10">
    <source>
        <dbReference type="Pfam" id="PF25198"/>
    </source>
</evidence>
<dbReference type="AlphaFoldDB" id="A0A8A0RJD4"/>
<keyword evidence="5" id="KW-0472">Membrane</keyword>
<dbReference type="Gene3D" id="6.20.190.10">
    <property type="entry name" value="Nutrient germinant receptor protein C, domain 1"/>
    <property type="match status" value="1"/>
</dbReference>
<evidence type="ECO:0000256" key="8">
    <source>
        <dbReference type="SAM" id="SignalP"/>
    </source>
</evidence>
<keyword evidence="4 8" id="KW-0732">Signal</keyword>
<dbReference type="GO" id="GO:0016020">
    <property type="term" value="C:membrane"/>
    <property type="evidence" value="ECO:0007669"/>
    <property type="project" value="UniProtKB-SubCell"/>
</dbReference>
<dbReference type="InterPro" id="IPR038501">
    <property type="entry name" value="Spore_GerAC_C_sf"/>
</dbReference>
<dbReference type="InterPro" id="IPR046953">
    <property type="entry name" value="Spore_GerAC-like_C"/>
</dbReference>
<keyword evidence="6" id="KW-0564">Palmitate</keyword>
<evidence type="ECO:0000313" key="12">
    <source>
        <dbReference type="Proteomes" id="UP000662904"/>
    </source>
</evidence>
<organism evidence="11 12">
    <name type="scientific">Koleobacter methoxysyntrophicus</name>
    <dbReference type="NCBI Taxonomy" id="2751313"/>
    <lineage>
        <taxon>Bacteria</taxon>
        <taxon>Bacillati</taxon>
        <taxon>Bacillota</taxon>
        <taxon>Clostridia</taxon>
        <taxon>Koleobacterales</taxon>
        <taxon>Koleobacteraceae</taxon>
        <taxon>Koleobacter</taxon>
    </lineage>
</organism>
<dbReference type="Pfam" id="PF05504">
    <property type="entry name" value="Spore_GerAC"/>
    <property type="match status" value="1"/>
</dbReference>
<reference evidence="11" key="1">
    <citation type="submission" date="2020-07" db="EMBL/GenBank/DDBJ databases">
        <title>Koleobacter methoxysyntrophicus gen. nov., sp. nov., a novel anaerobic bacterium isolated from deep subsurface oil field and proposal of Koleobacterales ord. nov. in the phylum Firmicutes.</title>
        <authorList>
            <person name="Sakamoto S."/>
            <person name="Tamaki H."/>
        </authorList>
    </citation>
    <scope>NUCLEOTIDE SEQUENCE</scope>
    <source>
        <strain evidence="11">NRmbB1</strain>
    </source>
</reference>
<keyword evidence="7" id="KW-0449">Lipoprotein</keyword>
<evidence type="ECO:0000256" key="4">
    <source>
        <dbReference type="ARBA" id="ARBA00022729"/>
    </source>
</evidence>
<keyword evidence="3" id="KW-0309">Germination</keyword>
<comment type="similarity">
    <text evidence="2">Belongs to the GerABKC lipoprotein family.</text>
</comment>
<evidence type="ECO:0000256" key="5">
    <source>
        <dbReference type="ARBA" id="ARBA00023136"/>
    </source>
</evidence>
<dbReference type="NCBIfam" id="TIGR02887">
    <property type="entry name" value="spore_ger_x_C"/>
    <property type="match status" value="1"/>
</dbReference>
<dbReference type="PROSITE" id="PS51257">
    <property type="entry name" value="PROKAR_LIPOPROTEIN"/>
    <property type="match status" value="1"/>
</dbReference>
<name>A0A8A0RJD4_9FIRM</name>
<dbReference type="Gene3D" id="3.30.300.210">
    <property type="entry name" value="Nutrient germinant receptor protein C, domain 3"/>
    <property type="match status" value="1"/>
</dbReference>
<feature type="domain" description="Spore germination protein N-terminal" evidence="10">
    <location>
        <begin position="30"/>
        <end position="209"/>
    </location>
</feature>
<evidence type="ECO:0000256" key="1">
    <source>
        <dbReference type="ARBA" id="ARBA00004635"/>
    </source>
</evidence>
<sequence length="396" mass="43240">MNRIKNALKAIMVIAVLCMPIAALAGCWNNRDLTDINIVTALGIDKTEDGRILLAVQIAEPAAVQAAASGKGKGGSTQAKPVIVVTHEGETVFDALRGMLAKVDKKLFLSTSQVLILGERLAEEGLFEAIDFLQRDHEVNYKMAVLVAKGAAPKEILEIETDMDPISAVYIKDTAENTVSRAKAKRTILIDLIKEMSDKGKQPVIGQITKVDEKMVNTEGAAVFKDGKLKGWLDPNETRGYLFATGKVQSTIVNIPAEDGNNGKISMEVVRSDGKAGVKFKSGEPSLLTIKVTLEANIGEYSGIEGMLSPEKLHALEHALEQEIKGEIGSVFKLAQQEFSSDIFGFGTQVHKYHLQYWKKVKDNWDDVFSRLPVDIEVDAKIRRTGIIKDPIRKGG</sequence>
<comment type="subcellular location">
    <subcellularLocation>
        <location evidence="1">Membrane</location>
        <topology evidence="1">Lipid-anchor</topology>
    </subcellularLocation>
</comment>
<keyword evidence="12" id="KW-1185">Reference proteome</keyword>
<dbReference type="KEGG" id="kme:H0A61_00321"/>
<dbReference type="PANTHER" id="PTHR35789">
    <property type="entry name" value="SPORE GERMINATION PROTEIN B3"/>
    <property type="match status" value="1"/>
</dbReference>
<proteinExistence type="inferred from homology"/>
<evidence type="ECO:0000256" key="7">
    <source>
        <dbReference type="ARBA" id="ARBA00023288"/>
    </source>
</evidence>
<dbReference type="PANTHER" id="PTHR35789:SF1">
    <property type="entry name" value="SPORE GERMINATION PROTEIN B3"/>
    <property type="match status" value="1"/>
</dbReference>
<gene>
    <name evidence="11" type="primary">gerBC_2</name>
    <name evidence="11" type="ORF">H0A61_00321</name>
</gene>
<dbReference type="RefSeq" id="WP_206708241.1">
    <property type="nucleotide sequence ID" value="NZ_CP059066.1"/>
</dbReference>
<dbReference type="Pfam" id="PF25198">
    <property type="entry name" value="Spore_GerAC_N"/>
    <property type="match status" value="1"/>
</dbReference>
<feature type="domain" description="Spore germination GerAC-like C-terminal" evidence="9">
    <location>
        <begin position="219"/>
        <end position="386"/>
    </location>
</feature>
<evidence type="ECO:0000313" key="11">
    <source>
        <dbReference type="EMBL" id="QSQ08002.1"/>
    </source>
</evidence>
<feature type="chain" id="PRO_5034296766" evidence="8">
    <location>
        <begin position="26"/>
        <end position="396"/>
    </location>
</feature>
<evidence type="ECO:0000256" key="3">
    <source>
        <dbReference type="ARBA" id="ARBA00022544"/>
    </source>
</evidence>
<evidence type="ECO:0000256" key="2">
    <source>
        <dbReference type="ARBA" id="ARBA00007886"/>
    </source>
</evidence>
<evidence type="ECO:0000259" key="9">
    <source>
        <dbReference type="Pfam" id="PF05504"/>
    </source>
</evidence>
<dbReference type="Proteomes" id="UP000662904">
    <property type="component" value="Chromosome"/>
</dbReference>
<protein>
    <submittedName>
        <fullName evidence="11">Spore germination protein B3</fullName>
    </submittedName>
</protein>
<dbReference type="InterPro" id="IPR008844">
    <property type="entry name" value="Spore_GerAC-like"/>
</dbReference>
<evidence type="ECO:0000256" key="6">
    <source>
        <dbReference type="ARBA" id="ARBA00023139"/>
    </source>
</evidence>
<accession>A0A8A0RJD4</accession>
<dbReference type="GO" id="GO:0009847">
    <property type="term" value="P:spore germination"/>
    <property type="evidence" value="ECO:0007669"/>
    <property type="project" value="InterPro"/>
</dbReference>
<feature type="signal peptide" evidence="8">
    <location>
        <begin position="1"/>
        <end position="25"/>
    </location>
</feature>